<evidence type="ECO:0000256" key="9">
    <source>
        <dbReference type="ARBA" id="ARBA00022989"/>
    </source>
</evidence>
<dbReference type="EC" id="2.7.13.3" evidence="3"/>
<evidence type="ECO:0000313" key="15">
    <source>
        <dbReference type="EMBL" id="RKD31585.1"/>
    </source>
</evidence>
<dbReference type="SMART" id="SM00304">
    <property type="entry name" value="HAMP"/>
    <property type="match status" value="1"/>
</dbReference>
<evidence type="ECO:0000256" key="8">
    <source>
        <dbReference type="ARBA" id="ARBA00022777"/>
    </source>
</evidence>
<dbReference type="RefSeq" id="WP_120196951.1">
    <property type="nucleotide sequence ID" value="NZ_MCIA01000017.1"/>
</dbReference>
<dbReference type="Gene3D" id="6.10.340.10">
    <property type="match status" value="1"/>
</dbReference>
<evidence type="ECO:0000256" key="5">
    <source>
        <dbReference type="ARBA" id="ARBA00022553"/>
    </source>
</evidence>
<dbReference type="PROSITE" id="PS50109">
    <property type="entry name" value="HIS_KIN"/>
    <property type="match status" value="1"/>
</dbReference>
<dbReference type="InterPro" id="IPR005467">
    <property type="entry name" value="His_kinase_dom"/>
</dbReference>
<dbReference type="Proteomes" id="UP000284277">
    <property type="component" value="Unassembled WGS sequence"/>
</dbReference>
<evidence type="ECO:0000256" key="12">
    <source>
        <dbReference type="SAM" id="Phobius"/>
    </source>
</evidence>
<dbReference type="PANTHER" id="PTHR34220">
    <property type="entry name" value="SENSOR HISTIDINE KINASE YPDA"/>
    <property type="match status" value="1"/>
</dbReference>
<keyword evidence="4" id="KW-1003">Cell membrane</keyword>
<dbReference type="Gene3D" id="3.30.565.10">
    <property type="entry name" value="Histidine kinase-like ATPase, C-terminal domain"/>
    <property type="match status" value="1"/>
</dbReference>
<dbReference type="Pfam" id="PF02518">
    <property type="entry name" value="HATPase_c"/>
    <property type="match status" value="1"/>
</dbReference>
<dbReference type="CDD" id="cd06225">
    <property type="entry name" value="HAMP"/>
    <property type="match status" value="1"/>
</dbReference>
<keyword evidence="7 12" id="KW-0812">Transmembrane</keyword>
<dbReference type="AlphaFoldDB" id="A0A419T291"/>
<dbReference type="OrthoDB" id="9809348at2"/>
<proteinExistence type="predicted"/>
<keyword evidence="16" id="KW-1185">Reference proteome</keyword>
<evidence type="ECO:0000256" key="3">
    <source>
        <dbReference type="ARBA" id="ARBA00012438"/>
    </source>
</evidence>
<evidence type="ECO:0000256" key="10">
    <source>
        <dbReference type="ARBA" id="ARBA00023012"/>
    </source>
</evidence>
<dbReference type="Pfam" id="PF06580">
    <property type="entry name" value="His_kinase"/>
    <property type="match status" value="1"/>
</dbReference>
<keyword evidence="10" id="KW-0902">Two-component regulatory system</keyword>
<keyword evidence="6" id="KW-0808">Transferase</keyword>
<dbReference type="CDD" id="cd18774">
    <property type="entry name" value="PDC2_HK_sensor"/>
    <property type="match status" value="1"/>
</dbReference>
<dbReference type="InterPro" id="IPR033479">
    <property type="entry name" value="dCache_1"/>
</dbReference>
<dbReference type="PANTHER" id="PTHR34220:SF7">
    <property type="entry name" value="SENSOR HISTIDINE KINASE YPDA"/>
    <property type="match status" value="1"/>
</dbReference>
<feature type="domain" description="Histidine kinase" evidence="13">
    <location>
        <begin position="486"/>
        <end position="589"/>
    </location>
</feature>
<gene>
    <name evidence="15" type="ORF">BET01_19840</name>
</gene>
<evidence type="ECO:0000259" key="13">
    <source>
        <dbReference type="PROSITE" id="PS50109"/>
    </source>
</evidence>
<reference evidence="15 16" key="1">
    <citation type="submission" date="2016-08" db="EMBL/GenBank/DDBJ databases">
        <title>A new outlook on sporulation: Clostridium algidixylanolyticum.</title>
        <authorList>
            <person name="Poppleton D.I."/>
            <person name="Gribaldo S."/>
        </authorList>
    </citation>
    <scope>NUCLEOTIDE SEQUENCE [LARGE SCALE GENOMIC DNA]</scope>
    <source>
        <strain evidence="15 16">SPL73</strain>
    </source>
</reference>
<dbReference type="InterPro" id="IPR036890">
    <property type="entry name" value="HATPase_C_sf"/>
</dbReference>
<comment type="subcellular location">
    <subcellularLocation>
        <location evidence="2">Cell membrane</location>
        <topology evidence="2">Multi-pass membrane protein</topology>
    </subcellularLocation>
</comment>
<name>A0A419T291_9FIRM</name>
<evidence type="ECO:0000313" key="16">
    <source>
        <dbReference type="Proteomes" id="UP000284277"/>
    </source>
</evidence>
<evidence type="ECO:0000256" key="7">
    <source>
        <dbReference type="ARBA" id="ARBA00022692"/>
    </source>
</evidence>
<dbReference type="Pfam" id="PF02743">
    <property type="entry name" value="dCache_1"/>
    <property type="match status" value="1"/>
</dbReference>
<dbReference type="PROSITE" id="PS50885">
    <property type="entry name" value="HAMP"/>
    <property type="match status" value="1"/>
</dbReference>
<feature type="domain" description="HAMP" evidence="14">
    <location>
        <begin position="325"/>
        <end position="377"/>
    </location>
</feature>
<evidence type="ECO:0000256" key="1">
    <source>
        <dbReference type="ARBA" id="ARBA00000085"/>
    </source>
</evidence>
<organism evidence="15 16">
    <name type="scientific">Lacrimispora algidixylanolytica</name>
    <dbReference type="NCBI Taxonomy" id="94868"/>
    <lineage>
        <taxon>Bacteria</taxon>
        <taxon>Bacillati</taxon>
        <taxon>Bacillota</taxon>
        <taxon>Clostridia</taxon>
        <taxon>Lachnospirales</taxon>
        <taxon>Lachnospiraceae</taxon>
        <taxon>Lacrimispora</taxon>
    </lineage>
</organism>
<keyword evidence="8" id="KW-0418">Kinase</keyword>
<dbReference type="InterPro" id="IPR010559">
    <property type="entry name" value="Sig_transdc_His_kin_internal"/>
</dbReference>
<evidence type="ECO:0000256" key="2">
    <source>
        <dbReference type="ARBA" id="ARBA00004651"/>
    </source>
</evidence>
<keyword evidence="11 12" id="KW-0472">Membrane</keyword>
<keyword evidence="5" id="KW-0597">Phosphoprotein</keyword>
<dbReference type="GO" id="GO:0000155">
    <property type="term" value="F:phosphorelay sensor kinase activity"/>
    <property type="evidence" value="ECO:0007669"/>
    <property type="project" value="InterPro"/>
</dbReference>
<accession>A0A419T291</accession>
<dbReference type="Pfam" id="PF00672">
    <property type="entry name" value="HAMP"/>
    <property type="match status" value="1"/>
</dbReference>
<dbReference type="SMART" id="SM00387">
    <property type="entry name" value="HATPase_c"/>
    <property type="match status" value="1"/>
</dbReference>
<dbReference type="InterPro" id="IPR003660">
    <property type="entry name" value="HAMP_dom"/>
</dbReference>
<dbReference type="GO" id="GO:0005886">
    <property type="term" value="C:plasma membrane"/>
    <property type="evidence" value="ECO:0007669"/>
    <property type="project" value="UniProtKB-SubCell"/>
</dbReference>
<keyword evidence="9 12" id="KW-1133">Transmembrane helix</keyword>
<dbReference type="EMBL" id="MCIA01000017">
    <property type="protein sequence ID" value="RKD31585.1"/>
    <property type="molecule type" value="Genomic_DNA"/>
</dbReference>
<evidence type="ECO:0000256" key="6">
    <source>
        <dbReference type="ARBA" id="ARBA00022679"/>
    </source>
</evidence>
<dbReference type="Gene3D" id="3.30.450.20">
    <property type="entry name" value="PAS domain"/>
    <property type="match status" value="1"/>
</dbReference>
<protein>
    <recommendedName>
        <fullName evidence="3">histidine kinase</fullName>
        <ecNumber evidence="3">2.7.13.3</ecNumber>
    </recommendedName>
</protein>
<feature type="transmembrane region" description="Helical" evidence="12">
    <location>
        <begin position="305"/>
        <end position="327"/>
    </location>
</feature>
<sequence length="597" mass="68176">MRKHFTSIRYKFIFSMTMIFLLFAALVLGIWYKALKKDAASTAIHNSEHLLQVSNTIFENQVQDIMNVAALTSVRSSNSLSTNIITILSRDDLSDSDIVNYRRTASDYLISLCSFKSNLNGLMLSDFNGNTVAYGLPTSFETMAENNWISLIKDSNKKFVFIPPHYPNKWYNTKNDMVFSVLKPVYGFDNQKIGFVNADISANLFQECFNTSSTSSSSLYVINLEDGAILFQPAFNLLNTKQSEPARFEILDRITNQSGHFFITNEENDKLLVVYHTSRLTNWTTLNVIPEQEIVSAFTNTLHNIILITLLLVALIITCVFIITSLLTRKIRLLANAVRRIDGDCLDLPIEIHSEDEIGALTKQFKAMLNRIRLLLLQVKKEEESKHRAEIAALQFQMNPHFLYNTLNTIKFLSALQGADNIGKVAEALSSLMHTNMNGRSFIQINEDKDFLISYLEIQNYRYTNSYQYRVHVSEEAGLYMIPKLLVQPLVENALKHGLKEKVSDGILLVDYFIDDGHLKLIVEDNGCGIEEDRIQEILDHNQNESAGHIGIHNIRERLHMYFSTDFDMEIISQPGVFTRFELSLPMVLENEVTHYV</sequence>
<feature type="transmembrane region" description="Helical" evidence="12">
    <location>
        <begin position="12"/>
        <end position="32"/>
    </location>
</feature>
<evidence type="ECO:0000259" key="14">
    <source>
        <dbReference type="PROSITE" id="PS50885"/>
    </source>
</evidence>
<dbReference type="InterPro" id="IPR050640">
    <property type="entry name" value="Bact_2-comp_sensor_kinase"/>
</dbReference>
<dbReference type="SUPFAM" id="SSF158472">
    <property type="entry name" value="HAMP domain-like"/>
    <property type="match status" value="1"/>
</dbReference>
<dbReference type="SUPFAM" id="SSF55874">
    <property type="entry name" value="ATPase domain of HSP90 chaperone/DNA topoisomerase II/histidine kinase"/>
    <property type="match status" value="1"/>
</dbReference>
<comment type="catalytic activity">
    <reaction evidence="1">
        <text>ATP + protein L-histidine = ADP + protein N-phospho-L-histidine.</text>
        <dbReference type="EC" id="2.7.13.3"/>
    </reaction>
</comment>
<evidence type="ECO:0000256" key="11">
    <source>
        <dbReference type="ARBA" id="ARBA00023136"/>
    </source>
</evidence>
<dbReference type="InterPro" id="IPR003594">
    <property type="entry name" value="HATPase_dom"/>
</dbReference>
<comment type="caution">
    <text evidence="15">The sequence shown here is derived from an EMBL/GenBank/DDBJ whole genome shotgun (WGS) entry which is preliminary data.</text>
</comment>
<evidence type="ECO:0000256" key="4">
    <source>
        <dbReference type="ARBA" id="ARBA00022475"/>
    </source>
</evidence>